<reference evidence="1 2" key="1">
    <citation type="journal article" date="2003" name="Nature">
        <title>Genome divergence in two Prochlorococcus ecotypes reflects oceanic niche differentiation.</title>
        <authorList>
            <person name="Rocap G."/>
            <person name="Larimer F.W."/>
            <person name="Lamerdin J.E."/>
            <person name="Malfatti S."/>
            <person name="Chain P."/>
            <person name="Ahlgren N.A."/>
            <person name="Arellano A."/>
            <person name="Coleman M."/>
            <person name="Hauser L."/>
            <person name="Hess W.R."/>
            <person name="Johnson Z.I."/>
            <person name="Land M.L."/>
            <person name="Lindell D."/>
            <person name="Post A.F."/>
            <person name="Regala W."/>
            <person name="Shah M."/>
            <person name="Shaw S.L."/>
            <person name="Steglich C."/>
            <person name="Sullivan M.B."/>
            <person name="Ting C.S."/>
            <person name="Tolonen A."/>
            <person name="Webb E.A."/>
            <person name="Zinser E.R."/>
            <person name="Chisholm S.W."/>
        </authorList>
    </citation>
    <scope>NUCLEOTIDE SEQUENCE [LARGE SCALE GENOMIC DNA]</scope>
    <source>
        <strain evidence="2">MIT 9313</strain>
    </source>
</reference>
<dbReference type="InterPro" id="IPR021231">
    <property type="entry name" value="DUF2811"/>
</dbReference>
<dbReference type="Proteomes" id="UP000001423">
    <property type="component" value="Chromosome"/>
</dbReference>
<dbReference type="HOGENOM" id="CLU_171164_1_0_3"/>
<evidence type="ECO:0000313" key="2">
    <source>
        <dbReference type="Proteomes" id="UP000001423"/>
    </source>
</evidence>
<evidence type="ECO:0000313" key="1">
    <source>
        <dbReference type="EMBL" id="CAE21615.1"/>
    </source>
</evidence>
<sequence length="101" mass="11458">MHLRDVQEIAEETVRQPMVQAQKVQSQEVVQDGVVSFQAELPLPLQEAMAGFIETCPNWDQYRLIKAALAGFLVQNGVDSREITRLYVANMFRSDSLMQGF</sequence>
<accession>Q7V5V0</accession>
<name>Q7V5V0_PROMM</name>
<proteinExistence type="predicted"/>
<evidence type="ECO:0008006" key="3">
    <source>
        <dbReference type="Google" id="ProtNLM"/>
    </source>
</evidence>
<dbReference type="KEGG" id="pmt:PMT_1440"/>
<keyword evidence="2" id="KW-1185">Reference proteome</keyword>
<dbReference type="AlphaFoldDB" id="Q7V5V0"/>
<dbReference type="eggNOG" id="ENOG50349G0">
    <property type="taxonomic scope" value="Bacteria"/>
</dbReference>
<organism evidence="1 2">
    <name type="scientific">Prochlorococcus marinus (strain MIT 9313)</name>
    <dbReference type="NCBI Taxonomy" id="74547"/>
    <lineage>
        <taxon>Bacteria</taxon>
        <taxon>Bacillati</taxon>
        <taxon>Cyanobacteriota</taxon>
        <taxon>Cyanophyceae</taxon>
        <taxon>Synechococcales</taxon>
        <taxon>Prochlorococcaceae</taxon>
        <taxon>Prochlorococcus</taxon>
    </lineage>
</organism>
<protein>
    <recommendedName>
        <fullName evidence="3">DUF2811 domain-containing protein</fullName>
    </recommendedName>
</protein>
<dbReference type="Pfam" id="PF10929">
    <property type="entry name" value="DUF2811"/>
    <property type="match status" value="1"/>
</dbReference>
<gene>
    <name evidence="1" type="ordered locus">PMT_1440</name>
</gene>
<dbReference type="EMBL" id="BX548175">
    <property type="protein sequence ID" value="CAE21615.1"/>
    <property type="molecule type" value="Genomic_DNA"/>
</dbReference>